<organism evidence="1 2">
    <name type="scientific">Trifolium medium</name>
    <dbReference type="NCBI Taxonomy" id="97028"/>
    <lineage>
        <taxon>Eukaryota</taxon>
        <taxon>Viridiplantae</taxon>
        <taxon>Streptophyta</taxon>
        <taxon>Embryophyta</taxon>
        <taxon>Tracheophyta</taxon>
        <taxon>Spermatophyta</taxon>
        <taxon>Magnoliopsida</taxon>
        <taxon>eudicotyledons</taxon>
        <taxon>Gunneridae</taxon>
        <taxon>Pentapetalae</taxon>
        <taxon>rosids</taxon>
        <taxon>fabids</taxon>
        <taxon>Fabales</taxon>
        <taxon>Fabaceae</taxon>
        <taxon>Papilionoideae</taxon>
        <taxon>50 kb inversion clade</taxon>
        <taxon>NPAAA clade</taxon>
        <taxon>Hologalegina</taxon>
        <taxon>IRL clade</taxon>
        <taxon>Trifolieae</taxon>
        <taxon>Trifolium</taxon>
    </lineage>
</organism>
<accession>A0A392SZZ0</accession>
<evidence type="ECO:0000313" key="2">
    <source>
        <dbReference type="Proteomes" id="UP000265520"/>
    </source>
</evidence>
<protein>
    <submittedName>
        <fullName evidence="1">Uncharacterized protein</fullName>
    </submittedName>
</protein>
<evidence type="ECO:0000313" key="1">
    <source>
        <dbReference type="EMBL" id="MCI53677.1"/>
    </source>
</evidence>
<feature type="non-terminal residue" evidence="1">
    <location>
        <position position="62"/>
    </location>
</feature>
<keyword evidence="2" id="KW-1185">Reference proteome</keyword>
<sequence length="62" mass="6883">MIDSVIDSLKETVPETDVVLDVDTSLAQENKHGETVPEIPEHVIVPGNEKSHDQVMTDNEEE</sequence>
<proteinExistence type="predicted"/>
<dbReference type="AlphaFoldDB" id="A0A392SZZ0"/>
<dbReference type="EMBL" id="LXQA010467124">
    <property type="protein sequence ID" value="MCI53677.1"/>
    <property type="molecule type" value="Genomic_DNA"/>
</dbReference>
<comment type="caution">
    <text evidence="1">The sequence shown here is derived from an EMBL/GenBank/DDBJ whole genome shotgun (WGS) entry which is preliminary data.</text>
</comment>
<name>A0A392SZZ0_9FABA</name>
<dbReference type="Proteomes" id="UP000265520">
    <property type="component" value="Unassembled WGS sequence"/>
</dbReference>
<reference evidence="1 2" key="1">
    <citation type="journal article" date="2018" name="Front. Plant Sci.">
        <title>Red Clover (Trifolium pratense) and Zigzag Clover (T. medium) - A Picture of Genomic Similarities and Differences.</title>
        <authorList>
            <person name="Dluhosova J."/>
            <person name="Istvanek J."/>
            <person name="Nedelnik J."/>
            <person name="Repkova J."/>
        </authorList>
    </citation>
    <scope>NUCLEOTIDE SEQUENCE [LARGE SCALE GENOMIC DNA]</scope>
    <source>
        <strain evidence="2">cv. 10/8</strain>
        <tissue evidence="1">Leaf</tissue>
    </source>
</reference>